<sequence length="183" mass="20818">MDMHKNLLASISPELDKHVNNDMKEGIEGIIRLPDESEEVLTLFTEWAYTGDYGHKSTALRNPADPKDPWPILHKHLQLCVFADKFNIPILQRLAESKFHTEIKSIDPKNERDTTGLVMVIAYAYDNLPSPHPILKFLAQYASWKLGLLRAVAGFNELILTQPTFLKEFLMHLNGLTAMPQTP</sequence>
<organism evidence="1 2">
    <name type="scientific">Tuber borchii</name>
    <name type="common">White truffle</name>
    <dbReference type="NCBI Taxonomy" id="42251"/>
    <lineage>
        <taxon>Eukaryota</taxon>
        <taxon>Fungi</taxon>
        <taxon>Dikarya</taxon>
        <taxon>Ascomycota</taxon>
        <taxon>Pezizomycotina</taxon>
        <taxon>Pezizomycetes</taxon>
        <taxon>Pezizales</taxon>
        <taxon>Tuberaceae</taxon>
        <taxon>Tuber</taxon>
    </lineage>
</organism>
<dbReference type="Gene3D" id="3.30.710.10">
    <property type="entry name" value="Potassium Channel Kv1.1, Chain A"/>
    <property type="match status" value="1"/>
</dbReference>
<dbReference type="Proteomes" id="UP000244722">
    <property type="component" value="Unassembled WGS sequence"/>
</dbReference>
<evidence type="ECO:0000313" key="1">
    <source>
        <dbReference type="EMBL" id="PUU78961.1"/>
    </source>
</evidence>
<dbReference type="PANTHER" id="PTHR47843">
    <property type="entry name" value="BTB DOMAIN-CONTAINING PROTEIN-RELATED"/>
    <property type="match status" value="1"/>
</dbReference>
<dbReference type="EMBL" id="NESQ01000102">
    <property type="protein sequence ID" value="PUU78961.1"/>
    <property type="molecule type" value="Genomic_DNA"/>
</dbReference>
<protein>
    <recommendedName>
        <fullName evidence="3">BTB domain-containing protein</fullName>
    </recommendedName>
</protein>
<dbReference type="AlphaFoldDB" id="A0A2T6ZU00"/>
<evidence type="ECO:0008006" key="3">
    <source>
        <dbReference type="Google" id="ProtNLM"/>
    </source>
</evidence>
<dbReference type="CDD" id="cd18186">
    <property type="entry name" value="BTB_POZ_ZBTB_KLHL-like"/>
    <property type="match status" value="1"/>
</dbReference>
<accession>A0A2T6ZU00</accession>
<dbReference type="PANTHER" id="PTHR47843:SF2">
    <property type="entry name" value="BTB DOMAIN-CONTAINING PROTEIN"/>
    <property type="match status" value="1"/>
</dbReference>
<gene>
    <name evidence="1" type="ORF">B9Z19DRAFT_1140550</name>
</gene>
<dbReference type="STRING" id="42251.A0A2T6ZU00"/>
<dbReference type="InterPro" id="IPR011333">
    <property type="entry name" value="SKP1/BTB/POZ_sf"/>
</dbReference>
<reference evidence="1 2" key="1">
    <citation type="submission" date="2017-04" db="EMBL/GenBank/DDBJ databases">
        <title>Draft genome sequence of Tuber borchii Vittad., a whitish edible truffle.</title>
        <authorList>
            <consortium name="DOE Joint Genome Institute"/>
            <person name="Murat C."/>
            <person name="Kuo A."/>
            <person name="Barry K.W."/>
            <person name="Clum A."/>
            <person name="Dockter R.B."/>
            <person name="Fauchery L."/>
            <person name="Iotti M."/>
            <person name="Kohler A."/>
            <person name="Labutti K."/>
            <person name="Lindquist E.A."/>
            <person name="Lipzen A."/>
            <person name="Ohm R.A."/>
            <person name="Wang M."/>
            <person name="Grigoriev I.V."/>
            <person name="Zambonelli A."/>
            <person name="Martin F.M."/>
        </authorList>
    </citation>
    <scope>NUCLEOTIDE SEQUENCE [LARGE SCALE GENOMIC DNA]</scope>
    <source>
        <strain evidence="1 2">Tbo3840</strain>
    </source>
</reference>
<evidence type="ECO:0000313" key="2">
    <source>
        <dbReference type="Proteomes" id="UP000244722"/>
    </source>
</evidence>
<dbReference type="SUPFAM" id="SSF54695">
    <property type="entry name" value="POZ domain"/>
    <property type="match status" value="1"/>
</dbReference>
<keyword evidence="2" id="KW-1185">Reference proteome</keyword>
<comment type="caution">
    <text evidence="1">The sequence shown here is derived from an EMBL/GenBank/DDBJ whole genome shotgun (WGS) entry which is preliminary data.</text>
</comment>
<name>A0A2T6ZU00_TUBBO</name>
<proteinExistence type="predicted"/>
<dbReference type="OrthoDB" id="6359816at2759"/>